<dbReference type="PANTHER" id="PTHR47481:SF22">
    <property type="entry name" value="RETROTRANSPOSON GAG DOMAIN-CONTAINING PROTEIN"/>
    <property type="match status" value="1"/>
</dbReference>
<evidence type="ECO:0000256" key="1">
    <source>
        <dbReference type="SAM" id="SignalP"/>
    </source>
</evidence>
<name>A0A151R342_CAJCA</name>
<dbReference type="STRING" id="3821.A0A151R342"/>
<feature type="chain" id="PRO_5007587668" description="Retrovirus-related Pol polyprotein from transposon TNT 1-94" evidence="1">
    <location>
        <begin position="21"/>
        <end position="138"/>
    </location>
</feature>
<organism evidence="2 3">
    <name type="scientific">Cajanus cajan</name>
    <name type="common">Pigeon pea</name>
    <name type="synonym">Cajanus indicus</name>
    <dbReference type="NCBI Taxonomy" id="3821"/>
    <lineage>
        <taxon>Eukaryota</taxon>
        <taxon>Viridiplantae</taxon>
        <taxon>Streptophyta</taxon>
        <taxon>Embryophyta</taxon>
        <taxon>Tracheophyta</taxon>
        <taxon>Spermatophyta</taxon>
        <taxon>Magnoliopsida</taxon>
        <taxon>eudicotyledons</taxon>
        <taxon>Gunneridae</taxon>
        <taxon>Pentapetalae</taxon>
        <taxon>rosids</taxon>
        <taxon>fabids</taxon>
        <taxon>Fabales</taxon>
        <taxon>Fabaceae</taxon>
        <taxon>Papilionoideae</taxon>
        <taxon>50 kb inversion clade</taxon>
        <taxon>NPAAA clade</taxon>
        <taxon>indigoferoid/millettioid clade</taxon>
        <taxon>Phaseoleae</taxon>
        <taxon>Cajanus</taxon>
    </lineage>
</organism>
<keyword evidence="1" id="KW-0732">Signal</keyword>
<evidence type="ECO:0000313" key="2">
    <source>
        <dbReference type="EMBL" id="KYP37004.1"/>
    </source>
</evidence>
<dbReference type="Gramene" id="C.cajan_41030.t">
    <property type="protein sequence ID" value="C.cajan_41030.t.cds1"/>
    <property type="gene ID" value="C.cajan_41030"/>
</dbReference>
<reference evidence="2" key="1">
    <citation type="journal article" date="2012" name="Nat. Biotechnol.">
        <title>Draft genome sequence of pigeonpea (Cajanus cajan), an orphan legume crop of resource-poor farmers.</title>
        <authorList>
            <person name="Varshney R.K."/>
            <person name="Chen W."/>
            <person name="Li Y."/>
            <person name="Bharti A.K."/>
            <person name="Saxena R.K."/>
            <person name="Schlueter J.A."/>
            <person name="Donoghue M.T."/>
            <person name="Azam S."/>
            <person name="Fan G."/>
            <person name="Whaley A.M."/>
            <person name="Farmer A.D."/>
            <person name="Sheridan J."/>
            <person name="Iwata A."/>
            <person name="Tuteja R."/>
            <person name="Penmetsa R.V."/>
            <person name="Wu W."/>
            <person name="Upadhyaya H.D."/>
            <person name="Yang S.P."/>
            <person name="Shah T."/>
            <person name="Saxena K.B."/>
            <person name="Michael T."/>
            <person name="McCombie W.R."/>
            <person name="Yang B."/>
            <person name="Zhang G."/>
            <person name="Yang H."/>
            <person name="Wang J."/>
            <person name="Spillane C."/>
            <person name="Cook D.R."/>
            <person name="May G.D."/>
            <person name="Xu X."/>
            <person name="Jackson S.A."/>
        </authorList>
    </citation>
    <scope>NUCLEOTIDE SEQUENCE [LARGE SCALE GENOMIC DNA]</scope>
</reference>
<dbReference type="Proteomes" id="UP000075243">
    <property type="component" value="Unassembled WGS sequence"/>
</dbReference>
<dbReference type="PANTHER" id="PTHR47481">
    <property type="match status" value="1"/>
</dbReference>
<protein>
    <recommendedName>
        <fullName evidence="4">Retrovirus-related Pol polyprotein from transposon TNT 1-94</fullName>
    </recommendedName>
</protein>
<dbReference type="OMA" id="PQEYDIV"/>
<keyword evidence="3" id="KW-1185">Reference proteome</keyword>
<dbReference type="EMBL" id="KQ484149">
    <property type="protein sequence ID" value="KYP37004.1"/>
    <property type="molecule type" value="Genomic_DNA"/>
</dbReference>
<feature type="signal peptide" evidence="1">
    <location>
        <begin position="1"/>
        <end position="20"/>
    </location>
</feature>
<evidence type="ECO:0000313" key="3">
    <source>
        <dbReference type="Proteomes" id="UP000075243"/>
    </source>
</evidence>
<dbReference type="Pfam" id="PF14223">
    <property type="entry name" value="Retrotran_gag_2"/>
    <property type="match status" value="1"/>
</dbReference>
<proteinExistence type="predicted"/>
<gene>
    <name evidence="2" type="ORF">KK1_041845</name>
</gene>
<sequence length="138" mass="15871">MLMSWLQSSLSPAILSCVLGSNHSYQVWDKIHDYFHKQTRARARQLRTKLRSTSLEEKPMEEFLLRIKALVDALASVGESVSLQEHVDVILEGLSQDYNSVISIVESKFETPSIEEVEALLLAHEMRLQKYKKRLLSK</sequence>
<evidence type="ECO:0008006" key="4">
    <source>
        <dbReference type="Google" id="ProtNLM"/>
    </source>
</evidence>
<accession>A0A151R342</accession>
<dbReference type="AlphaFoldDB" id="A0A151R342"/>